<reference evidence="3 4" key="1">
    <citation type="submission" date="2021-06" db="EMBL/GenBank/DDBJ databases">
        <title>Caerostris darwini draft genome.</title>
        <authorList>
            <person name="Kono N."/>
            <person name="Arakawa K."/>
        </authorList>
    </citation>
    <scope>NUCLEOTIDE SEQUENCE [LARGE SCALE GENOMIC DNA]</scope>
</reference>
<evidence type="ECO:0000313" key="4">
    <source>
        <dbReference type="Proteomes" id="UP001054837"/>
    </source>
</evidence>
<name>A0AAV4PYF6_9ARAC</name>
<dbReference type="EMBL" id="BPLQ01003560">
    <property type="protein sequence ID" value="GIY01341.1"/>
    <property type="molecule type" value="Genomic_DNA"/>
</dbReference>
<keyword evidence="1" id="KW-0193">Cuticle</keyword>
<gene>
    <name evidence="3" type="ORF">CDAR_599271</name>
</gene>
<evidence type="ECO:0000313" key="3">
    <source>
        <dbReference type="EMBL" id="GIY01341.1"/>
    </source>
</evidence>
<sequence>MKKVTLLCLFLFWSCEVFAGKNYIVHPVGDDYDVSSKEHNNYVHKPYPYQYGYNIKDEKGNNQWHKEESDEYNYKKGSYGYTDAYGVYRHVDYIADDKGFRAKIRTNEPGTANYDPADVYIQAEEPPHHVSTLYPQKPHYVQEPLVQQQEEYESYNPNAKDRVAYVPVYAPAGNSKGKEYYPE</sequence>
<comment type="caution">
    <text evidence="3">The sequence shown here is derived from an EMBL/GenBank/DDBJ whole genome shotgun (WGS) entry which is preliminary data.</text>
</comment>
<protein>
    <recommendedName>
        <fullName evidence="5">Cuticle protein</fullName>
    </recommendedName>
</protein>
<dbReference type="PROSITE" id="PS51155">
    <property type="entry name" value="CHIT_BIND_RR_2"/>
    <property type="match status" value="1"/>
</dbReference>
<accession>A0AAV4PYF6</accession>
<dbReference type="InterPro" id="IPR050468">
    <property type="entry name" value="Cuticle_Struct_Prot"/>
</dbReference>
<keyword evidence="2" id="KW-0732">Signal</keyword>
<proteinExistence type="predicted"/>
<dbReference type="Proteomes" id="UP001054837">
    <property type="component" value="Unassembled WGS sequence"/>
</dbReference>
<evidence type="ECO:0008006" key="5">
    <source>
        <dbReference type="Google" id="ProtNLM"/>
    </source>
</evidence>
<dbReference type="GO" id="GO:0008010">
    <property type="term" value="F:structural constituent of chitin-based larval cuticle"/>
    <property type="evidence" value="ECO:0007669"/>
    <property type="project" value="TreeGrafter"/>
</dbReference>
<feature type="chain" id="PRO_5043864943" description="Cuticle protein" evidence="2">
    <location>
        <begin position="20"/>
        <end position="183"/>
    </location>
</feature>
<evidence type="ECO:0000256" key="1">
    <source>
        <dbReference type="PROSITE-ProRule" id="PRU00497"/>
    </source>
</evidence>
<dbReference type="GO" id="GO:0062129">
    <property type="term" value="C:chitin-based extracellular matrix"/>
    <property type="evidence" value="ECO:0007669"/>
    <property type="project" value="TreeGrafter"/>
</dbReference>
<dbReference type="InterPro" id="IPR000618">
    <property type="entry name" value="Insect_cuticle"/>
</dbReference>
<organism evidence="3 4">
    <name type="scientific">Caerostris darwini</name>
    <dbReference type="NCBI Taxonomy" id="1538125"/>
    <lineage>
        <taxon>Eukaryota</taxon>
        <taxon>Metazoa</taxon>
        <taxon>Ecdysozoa</taxon>
        <taxon>Arthropoda</taxon>
        <taxon>Chelicerata</taxon>
        <taxon>Arachnida</taxon>
        <taxon>Araneae</taxon>
        <taxon>Araneomorphae</taxon>
        <taxon>Entelegynae</taxon>
        <taxon>Araneoidea</taxon>
        <taxon>Araneidae</taxon>
        <taxon>Caerostris</taxon>
    </lineage>
</organism>
<keyword evidence="4" id="KW-1185">Reference proteome</keyword>
<dbReference type="PANTHER" id="PTHR10380">
    <property type="entry name" value="CUTICLE PROTEIN"/>
    <property type="match status" value="1"/>
</dbReference>
<feature type="signal peptide" evidence="2">
    <location>
        <begin position="1"/>
        <end position="19"/>
    </location>
</feature>
<dbReference type="Pfam" id="PF00379">
    <property type="entry name" value="Chitin_bind_4"/>
    <property type="match status" value="1"/>
</dbReference>
<dbReference type="AlphaFoldDB" id="A0AAV4PYF6"/>
<evidence type="ECO:0000256" key="2">
    <source>
        <dbReference type="SAM" id="SignalP"/>
    </source>
</evidence>